<evidence type="ECO:0000256" key="1">
    <source>
        <dbReference type="ARBA" id="ARBA00022443"/>
    </source>
</evidence>
<evidence type="ECO:0000256" key="3">
    <source>
        <dbReference type="SAM" id="MobiDB-lite"/>
    </source>
</evidence>
<dbReference type="InterPro" id="IPR011042">
    <property type="entry name" value="6-blade_b-propeller_TolB-like"/>
</dbReference>
<feature type="compositionally biased region" description="Polar residues" evidence="3">
    <location>
        <begin position="1044"/>
        <end position="1056"/>
    </location>
</feature>
<feature type="compositionally biased region" description="Polar residues" evidence="3">
    <location>
        <begin position="1003"/>
        <end position="1014"/>
    </location>
</feature>
<dbReference type="Pfam" id="PF00017">
    <property type="entry name" value="SH2"/>
    <property type="match status" value="1"/>
</dbReference>
<dbReference type="SUPFAM" id="SSF101898">
    <property type="entry name" value="NHL repeat"/>
    <property type="match status" value="1"/>
</dbReference>
<feature type="region of interest" description="Disordered" evidence="3">
    <location>
        <begin position="785"/>
        <end position="806"/>
    </location>
</feature>
<sequence>MMDINAQSMVRAVSIKIARIEVTDFARNIGDFNNVYILKSVWSGEPTKLILRSYYQLWHYQCLLEKHIKKTPSLKEVLPPLPVVEDTDHMAIIEQYLMSLVLMVRNGSSMSAMIRNLFLPWDSDEITKQEYLSDSSKSPTKSDREVVGLKKSPNISTSLTDFWILCFMADSESFDSASNASLSSEEEIDRIFSSVQWEISNTFDQLLLAVTKRRDLLLDKLNNIRTNYERKTKLLNDDIQGLTSMKDSILGTNHRDSLKLSSLARKNCLEEVESGMRESSSPLASPVPEFNCEFDSLLAKIAELGSLADCRGMYDGKNRPYRAIGKQGHGKNEFHNPRSVFLDEKRNELYIVDAGNARIKILNIPYFEFKHEFGKKYLLSPWGITIWEDFIFVTDESLNQLLKFSLSRFKLVSCLGCNDDEFFNDPRGICTGNNGDIYVAYLTTNRVAVFTPELEFKQYIGETQLYHPHDVKFSTQILFVLDESPYCIHLYNTNGHELYRVVKRGVNSDVLHAIFFYLDSFNNIFISDVHVNSIKVFSKSGLLIHDIKEAVNTPKGLALTNWFKVVGNFSSDDIELLNVYEGDLVQNLGSVQQGWCFCKREQELGKLPHAILTPCTLTLDQIETERIRLLEIRDFKSVTSYPYPSNQFPAPECDYVEMNPLLFSSEVANSSPRKPPPFRPIRDKLPTVSMSNKSKQSIPNSPKSLPNNLTVSASASPITANSKVALVSSPVAEDKAITSPVCNKYVISDFEDTLTEDTPSPTGSNSPVTPTVINKLSLHKSRSKSLLIGHKKSSPTTEKKAPPFCNPETRVSKIDYYAKSSVRAWEEVKRAQLQDQTIKLTCVIHKDTVRPGCALCARSQWMAAENDNEEIYQCIEPHRSAQQTQLIVDQGDLVKVIQKNKNGWWDVSIVRDKSKAIKSIPATKLSREPHPHPSKSKPFVLQRRNTSLETLEHDYYDLTEGVEQKISATESVNSFPPDLSSGPQPYLSPIQNAHPPPPVPTRIDSSPHLSVSELSRTKTTPTKLKLPNTESESEDQQKCKTLSPADTSQKCTPNSDKNSRFFLMESLIYQSSKYRRESESVEKSGQLGLFSKFSTLSGSNDNTKQKNYSFVSYISEGNKVDVPPTKTKLERMSSGGSRKNLSQEEKAAWSTLGKQNGFFGSLSKERAEELLKQNAVDGEYLIRASSTKEDSFVLCVYHGTNVHRYLIQFKDGKFVTGEPPLSFTDFSSVVSHYKLNALEVTIGKEDILLKQPLLMKRQQK</sequence>
<evidence type="ECO:0000256" key="2">
    <source>
        <dbReference type="PROSITE-ProRule" id="PRU00191"/>
    </source>
</evidence>
<feature type="region of interest" description="Disordered" evidence="3">
    <location>
        <begin position="969"/>
        <end position="1056"/>
    </location>
</feature>
<keyword evidence="2" id="KW-0727">SH2 domain</keyword>
<dbReference type="Proteomes" id="UP001165289">
    <property type="component" value="Unassembled WGS sequence"/>
</dbReference>
<evidence type="ECO:0000313" key="6">
    <source>
        <dbReference type="Proteomes" id="UP001165289"/>
    </source>
</evidence>
<dbReference type="CDD" id="cd00173">
    <property type="entry name" value="SH2"/>
    <property type="match status" value="1"/>
</dbReference>
<dbReference type="Gene3D" id="3.30.505.10">
    <property type="entry name" value="SH2 domain"/>
    <property type="match status" value="1"/>
</dbReference>
<evidence type="ECO:0000313" key="5">
    <source>
        <dbReference type="EMBL" id="KAI6648000.1"/>
    </source>
</evidence>
<keyword evidence="1" id="KW-0728">SH3 domain</keyword>
<protein>
    <submittedName>
        <fullName evidence="5">NHL repeat containing protein</fullName>
    </submittedName>
</protein>
<feature type="compositionally biased region" description="Low complexity" evidence="3">
    <location>
        <begin position="1017"/>
        <end position="1027"/>
    </location>
</feature>
<feature type="region of interest" description="Disordered" evidence="3">
    <location>
        <begin position="667"/>
        <end position="709"/>
    </location>
</feature>
<feature type="region of interest" description="Disordered" evidence="3">
    <location>
        <begin position="1122"/>
        <end position="1142"/>
    </location>
</feature>
<dbReference type="GO" id="GO:0008270">
    <property type="term" value="F:zinc ion binding"/>
    <property type="evidence" value="ECO:0007669"/>
    <property type="project" value="UniProtKB-KW"/>
</dbReference>
<evidence type="ECO:0000259" key="4">
    <source>
        <dbReference type="PROSITE" id="PS50001"/>
    </source>
</evidence>
<dbReference type="InterPro" id="IPR036028">
    <property type="entry name" value="SH3-like_dom_sf"/>
</dbReference>
<feature type="domain" description="SH2" evidence="4">
    <location>
        <begin position="1157"/>
        <end position="1253"/>
    </location>
</feature>
<dbReference type="EMBL" id="JAKMXF010000334">
    <property type="protein sequence ID" value="KAI6648000.1"/>
    <property type="molecule type" value="Genomic_DNA"/>
</dbReference>
<organism evidence="5 6">
    <name type="scientific">Oopsacas minuta</name>
    <dbReference type="NCBI Taxonomy" id="111878"/>
    <lineage>
        <taxon>Eukaryota</taxon>
        <taxon>Metazoa</taxon>
        <taxon>Porifera</taxon>
        <taxon>Hexactinellida</taxon>
        <taxon>Hexasterophora</taxon>
        <taxon>Lyssacinosida</taxon>
        <taxon>Leucopsacidae</taxon>
        <taxon>Oopsacas</taxon>
    </lineage>
</organism>
<dbReference type="SMART" id="SM00326">
    <property type="entry name" value="SH3"/>
    <property type="match status" value="2"/>
</dbReference>
<dbReference type="InterPro" id="IPR050952">
    <property type="entry name" value="TRIM-NHL_E3_ligases"/>
</dbReference>
<dbReference type="GO" id="GO:0043161">
    <property type="term" value="P:proteasome-mediated ubiquitin-dependent protein catabolic process"/>
    <property type="evidence" value="ECO:0007669"/>
    <property type="project" value="TreeGrafter"/>
</dbReference>
<dbReference type="PANTHER" id="PTHR24104:SF25">
    <property type="entry name" value="PROTEIN LIN-41"/>
    <property type="match status" value="1"/>
</dbReference>
<dbReference type="InterPro" id="IPR001452">
    <property type="entry name" value="SH3_domain"/>
</dbReference>
<proteinExistence type="predicted"/>
<dbReference type="SMART" id="SM00252">
    <property type="entry name" value="SH2"/>
    <property type="match status" value="1"/>
</dbReference>
<dbReference type="GO" id="GO:0061630">
    <property type="term" value="F:ubiquitin protein ligase activity"/>
    <property type="evidence" value="ECO:0007669"/>
    <property type="project" value="TreeGrafter"/>
</dbReference>
<dbReference type="PANTHER" id="PTHR24104">
    <property type="entry name" value="E3 UBIQUITIN-PROTEIN LIGASE NHLRC1-RELATED"/>
    <property type="match status" value="1"/>
</dbReference>
<gene>
    <name evidence="5" type="ORF">LOD99_8327</name>
</gene>
<dbReference type="Gene3D" id="2.120.10.30">
    <property type="entry name" value="TolB, C-terminal domain"/>
    <property type="match status" value="1"/>
</dbReference>
<dbReference type="Gene3D" id="2.30.30.40">
    <property type="entry name" value="SH3 Domains"/>
    <property type="match status" value="1"/>
</dbReference>
<name>A0AAV7JGI3_9METZ</name>
<dbReference type="SUPFAM" id="SSF55550">
    <property type="entry name" value="SH2 domain"/>
    <property type="match status" value="1"/>
</dbReference>
<comment type="caution">
    <text evidence="5">The sequence shown here is derived from an EMBL/GenBank/DDBJ whole genome shotgun (WGS) entry which is preliminary data.</text>
</comment>
<dbReference type="InterPro" id="IPR036860">
    <property type="entry name" value="SH2_dom_sf"/>
</dbReference>
<dbReference type="AlphaFoldDB" id="A0AAV7JGI3"/>
<reference evidence="5 6" key="1">
    <citation type="journal article" date="2023" name="BMC Biol.">
        <title>The compact genome of the sponge Oopsacas minuta (Hexactinellida) is lacking key metazoan core genes.</title>
        <authorList>
            <person name="Santini S."/>
            <person name="Schenkelaars Q."/>
            <person name="Jourda C."/>
            <person name="Duchesne M."/>
            <person name="Belahbib H."/>
            <person name="Rocher C."/>
            <person name="Selva M."/>
            <person name="Riesgo A."/>
            <person name="Vervoort M."/>
            <person name="Leys S.P."/>
            <person name="Kodjabachian L."/>
            <person name="Le Bivic A."/>
            <person name="Borchiellini C."/>
            <person name="Claverie J.M."/>
            <person name="Renard E."/>
        </authorList>
    </citation>
    <scope>NUCLEOTIDE SEQUENCE [LARGE SCALE GENOMIC DNA]</scope>
    <source>
        <strain evidence="5">SPO-2</strain>
    </source>
</reference>
<keyword evidence="6" id="KW-1185">Reference proteome</keyword>
<dbReference type="CDD" id="cd05819">
    <property type="entry name" value="NHL"/>
    <property type="match status" value="1"/>
</dbReference>
<accession>A0AAV7JGI3</accession>
<dbReference type="PROSITE" id="PS50001">
    <property type="entry name" value="SH2"/>
    <property type="match status" value="1"/>
</dbReference>
<dbReference type="SUPFAM" id="SSF50044">
    <property type="entry name" value="SH3-domain"/>
    <property type="match status" value="1"/>
</dbReference>
<feature type="compositionally biased region" description="Polar residues" evidence="3">
    <location>
        <begin position="688"/>
        <end position="709"/>
    </location>
</feature>
<dbReference type="GO" id="GO:0000209">
    <property type="term" value="P:protein polyubiquitination"/>
    <property type="evidence" value="ECO:0007669"/>
    <property type="project" value="TreeGrafter"/>
</dbReference>
<dbReference type="InterPro" id="IPR000980">
    <property type="entry name" value="SH2"/>
</dbReference>